<dbReference type="InterPro" id="IPR051921">
    <property type="entry name" value="ABC_osmolyte_uptake_ATP-bind"/>
</dbReference>
<dbReference type="GO" id="GO:0015418">
    <property type="term" value="F:ABC-type quaternary ammonium compound transporting activity"/>
    <property type="evidence" value="ECO:0007669"/>
    <property type="project" value="UniProtKB-EC"/>
</dbReference>
<evidence type="ECO:0000313" key="10">
    <source>
        <dbReference type="EMBL" id="AYF00857.1"/>
    </source>
</evidence>
<dbReference type="Pfam" id="PF00005">
    <property type="entry name" value="ABC_tran"/>
    <property type="match status" value="1"/>
</dbReference>
<evidence type="ECO:0000313" key="9">
    <source>
        <dbReference type="EMBL" id="ATQ56455.1"/>
    </source>
</evidence>
<dbReference type="FunFam" id="3.40.50.300:FF:000201">
    <property type="entry name" value="Glycine betaine/L-proline ABC transporter ATP-binding protein"/>
    <property type="match status" value="1"/>
</dbReference>
<dbReference type="NCBIfam" id="TIGR01186">
    <property type="entry name" value="proV"/>
    <property type="match status" value="1"/>
</dbReference>
<evidence type="ECO:0000256" key="1">
    <source>
        <dbReference type="ARBA" id="ARBA00005417"/>
    </source>
</evidence>
<dbReference type="GO" id="GO:0031460">
    <property type="term" value="P:glycine betaine transport"/>
    <property type="evidence" value="ECO:0007669"/>
    <property type="project" value="InterPro"/>
</dbReference>
<keyword evidence="7" id="KW-1003">Cell membrane</keyword>
<dbReference type="PROSITE" id="PS50893">
    <property type="entry name" value="ABC_TRANSPORTER_2"/>
    <property type="match status" value="1"/>
</dbReference>
<dbReference type="GO" id="GO:0005886">
    <property type="term" value="C:plasma membrane"/>
    <property type="evidence" value="ECO:0007669"/>
    <property type="project" value="UniProtKB-SubCell"/>
</dbReference>
<dbReference type="GeneID" id="78898383"/>
<evidence type="ECO:0000256" key="5">
    <source>
        <dbReference type="ARBA" id="ARBA00051811"/>
    </source>
</evidence>
<dbReference type="InterPro" id="IPR003593">
    <property type="entry name" value="AAA+_ATPase"/>
</dbReference>
<accession>A0A2D2C1S1</accession>
<evidence type="ECO:0000313" key="11">
    <source>
        <dbReference type="Proteomes" id="UP000229314"/>
    </source>
</evidence>
<reference evidence="9 11" key="1">
    <citation type="submission" date="2017-10" db="EMBL/GenBank/DDBJ databases">
        <title>Complete genome sequence of Paracoccus yeei TT13 isolated from human skin.</title>
        <authorList>
            <person name="Lee K."/>
            <person name="Lim J.Y."/>
            <person name="Hwang I."/>
        </authorList>
    </citation>
    <scope>NUCLEOTIDE SEQUENCE [LARGE SCALE GENOMIC DNA]</scope>
    <source>
        <strain evidence="9 11">TT13</strain>
    </source>
</reference>
<keyword evidence="7" id="KW-0472">Membrane</keyword>
<dbReference type="PANTHER" id="PTHR43869:SF1">
    <property type="entry name" value="GLYCINE BETAINE_PROLINE BETAINE TRANSPORT SYSTEM ATP-BINDING PROTEIN PROV"/>
    <property type="match status" value="1"/>
</dbReference>
<dbReference type="SMART" id="SM00382">
    <property type="entry name" value="AAA"/>
    <property type="match status" value="1"/>
</dbReference>
<evidence type="ECO:0000256" key="6">
    <source>
        <dbReference type="ARBA" id="ARBA00061968"/>
    </source>
</evidence>
<evidence type="ECO:0000313" key="12">
    <source>
        <dbReference type="Proteomes" id="UP000272010"/>
    </source>
</evidence>
<dbReference type="EC" id="7.6.2.9" evidence="7"/>
<dbReference type="GO" id="GO:0006970">
    <property type="term" value="P:response to osmotic stress"/>
    <property type="evidence" value="ECO:0007669"/>
    <property type="project" value="UniProtKB-ARBA"/>
</dbReference>
<gene>
    <name evidence="10" type="ORF">PY32053_01204</name>
    <name evidence="9" type="ORF">PYTT13_12010</name>
</gene>
<comment type="catalytic activity">
    <reaction evidence="5">
        <text>a quaternary ammonium(out) + ATP + H2O = a quaternary ammonium(in) + ADP + phosphate + H(+)</text>
        <dbReference type="Rhea" id="RHEA:11036"/>
        <dbReference type="ChEBI" id="CHEBI:15377"/>
        <dbReference type="ChEBI" id="CHEBI:15378"/>
        <dbReference type="ChEBI" id="CHEBI:30616"/>
        <dbReference type="ChEBI" id="CHEBI:35267"/>
        <dbReference type="ChEBI" id="CHEBI:43474"/>
        <dbReference type="ChEBI" id="CHEBI:456216"/>
        <dbReference type="EC" id="7.6.2.9"/>
    </reaction>
    <physiologicalReaction direction="left-to-right" evidence="5">
        <dbReference type="Rhea" id="RHEA:11037"/>
    </physiologicalReaction>
</comment>
<sequence>MGQEIKIRVENVCKIFGPNPAKAREHVRAGMGKAELLQATNHVLGLHDINLDIPVGQIFVIMGLSGSGKSTLIRHFNRLIEPTDGRILIDGQDILQLGTLDLRELRRRRISMVFQKFGLLPHRTVLDNVAYGRIVGGEPAAVARRKAAEFIGVVGLTGFESHLPSQLSGGMQQRVGLARALATDAEILLMDEAFSALDPLIRTEMQVQLKAIQSQLGKTVVFITHDLDEALYLGDTIAILKDGQLRQVGSGNQILMTPADDYVSRFVRDVNRARVLSCGGLARPRCEGWSTQAGQLPRLMAPDGSAAPHDEIDADAPLEAAFATLAATATPVVVTSNGRAIGLLDRGAVLGALHRPAAQ</sequence>
<proteinExistence type="inferred from homology"/>
<dbReference type="AlphaFoldDB" id="A0A2D2C1S1"/>
<keyword evidence="3 7" id="KW-0547">Nucleotide-binding</keyword>
<comment type="subunit">
    <text evidence="7">The complex is probably composed of two ATP-binding proteins, two transmembrane proteins and a solute-binding protein.</text>
</comment>
<dbReference type="PROSITE" id="PS00211">
    <property type="entry name" value="ABC_TRANSPORTER_1"/>
    <property type="match status" value="1"/>
</dbReference>
<comment type="similarity">
    <text evidence="1 7">Belongs to the ABC transporter superfamily.</text>
</comment>
<protein>
    <recommendedName>
        <fullName evidence="7">Quaternary amine transport ATP-binding protein</fullName>
        <ecNumber evidence="7">7.6.2.9</ecNumber>
    </recommendedName>
</protein>
<dbReference type="Proteomes" id="UP000272010">
    <property type="component" value="Chromosome"/>
</dbReference>
<dbReference type="InterPro" id="IPR005892">
    <property type="entry name" value="Gly-betaine_transp_ATP-bd"/>
</dbReference>
<dbReference type="InterPro" id="IPR003439">
    <property type="entry name" value="ABC_transporter-like_ATP-bd"/>
</dbReference>
<dbReference type="EMBL" id="CP031078">
    <property type="protein sequence ID" value="AYF00857.1"/>
    <property type="molecule type" value="Genomic_DNA"/>
</dbReference>
<name>A0A2D2C1S1_9RHOB</name>
<keyword evidence="4 7" id="KW-0067">ATP-binding</keyword>
<dbReference type="GO" id="GO:0005524">
    <property type="term" value="F:ATP binding"/>
    <property type="evidence" value="ECO:0007669"/>
    <property type="project" value="UniProtKB-UniRule"/>
</dbReference>
<dbReference type="PANTHER" id="PTHR43869">
    <property type="entry name" value="GLYCINE BETAINE/PROLINE BETAINE TRANSPORT SYSTEM ATP-BINDING PROTEIN PROV"/>
    <property type="match status" value="1"/>
</dbReference>
<dbReference type="InterPro" id="IPR027417">
    <property type="entry name" value="P-loop_NTPase"/>
</dbReference>
<dbReference type="RefSeq" id="WP_099649263.1">
    <property type="nucleotide sequence ID" value="NZ_CAJGAB010000038.1"/>
</dbReference>
<comment type="subunit">
    <text evidence="6">The complex is probably composed of two ATP-binding proteins (TmoW), two transmembrane proteins (TmoV) and a solute-binding protein (TmoX).</text>
</comment>
<evidence type="ECO:0000256" key="4">
    <source>
        <dbReference type="ARBA" id="ARBA00022840"/>
    </source>
</evidence>
<evidence type="ECO:0000259" key="8">
    <source>
        <dbReference type="PROSITE" id="PS50893"/>
    </source>
</evidence>
<organism evidence="9 11">
    <name type="scientific">Paracoccus yeei</name>
    <dbReference type="NCBI Taxonomy" id="147645"/>
    <lineage>
        <taxon>Bacteria</taxon>
        <taxon>Pseudomonadati</taxon>
        <taxon>Pseudomonadota</taxon>
        <taxon>Alphaproteobacteria</taxon>
        <taxon>Rhodobacterales</taxon>
        <taxon>Paracoccaceae</taxon>
        <taxon>Paracoccus</taxon>
    </lineage>
</organism>
<keyword evidence="7" id="KW-0997">Cell inner membrane</keyword>
<dbReference type="GO" id="GO:0006865">
    <property type="term" value="P:amino acid transport"/>
    <property type="evidence" value="ECO:0007669"/>
    <property type="project" value="UniProtKB-UniRule"/>
</dbReference>
<dbReference type="SUPFAM" id="SSF52540">
    <property type="entry name" value="P-loop containing nucleoside triphosphate hydrolases"/>
    <property type="match status" value="1"/>
</dbReference>
<dbReference type="InterPro" id="IPR017871">
    <property type="entry name" value="ABC_transporter-like_CS"/>
</dbReference>
<comment type="subcellular location">
    <subcellularLocation>
        <location evidence="7">Cell inner membrane</location>
        <topology evidence="7">Peripheral membrane protein</topology>
    </subcellularLocation>
</comment>
<reference evidence="12" key="3">
    <citation type="submission" date="2018-07" db="EMBL/GenBank/DDBJ databases">
        <title>Genome Structure of the Opportunistic Pathogen Paracoccus yeei (Alphaproteobacteria) and Identification of Putative Virulence Factors.</title>
        <authorList>
            <person name="Lasek R."/>
            <person name="Szuplewska M."/>
            <person name="Mitura M."/>
            <person name="Decewicz P."/>
            <person name="Chmielowska C."/>
            <person name="Pawlot A."/>
            <person name="Sentkowska D."/>
            <person name="Czarnecki J."/>
            <person name="Bartosik D."/>
        </authorList>
    </citation>
    <scope>NUCLEOTIDE SEQUENCE [LARGE SCALE GENOMIC DNA]</scope>
    <source>
        <strain evidence="12">CCUG 32053</strain>
    </source>
</reference>
<evidence type="ECO:0000256" key="2">
    <source>
        <dbReference type="ARBA" id="ARBA00022448"/>
    </source>
</evidence>
<dbReference type="GO" id="GO:0016887">
    <property type="term" value="F:ATP hydrolysis activity"/>
    <property type="evidence" value="ECO:0007669"/>
    <property type="project" value="UniProtKB-UniRule"/>
</dbReference>
<dbReference type="Proteomes" id="UP000229314">
    <property type="component" value="Chromosome"/>
</dbReference>
<keyword evidence="2 7" id="KW-0813">Transport</keyword>
<reference evidence="10" key="2">
    <citation type="journal article" date="2018" name="Front. Microbiol.">
        <title>Genome Structure of the Opportunistic Pathogen Paracoccus yeei (Alphaproteobacteria) and Identification of Putative Virulence Factors.</title>
        <authorList>
            <person name="Lasek R."/>
            <person name="Szuplewska M."/>
            <person name="Mitura M."/>
            <person name="Decewicz P."/>
            <person name="Chmielowska C."/>
            <person name="Pawlot A."/>
            <person name="Sentkowska D."/>
            <person name="Czarnecki J."/>
            <person name="Bartosik D."/>
        </authorList>
    </citation>
    <scope>NUCLEOTIDE SEQUENCE</scope>
    <source>
        <strain evidence="10">CCUG 32053</strain>
    </source>
</reference>
<dbReference type="Gene3D" id="3.40.50.300">
    <property type="entry name" value="P-loop containing nucleotide triphosphate hydrolases"/>
    <property type="match status" value="1"/>
</dbReference>
<evidence type="ECO:0000256" key="7">
    <source>
        <dbReference type="RuleBase" id="RU369116"/>
    </source>
</evidence>
<evidence type="ECO:0000256" key="3">
    <source>
        <dbReference type="ARBA" id="ARBA00022741"/>
    </source>
</evidence>
<dbReference type="EMBL" id="CP024422">
    <property type="protein sequence ID" value="ATQ56455.1"/>
    <property type="molecule type" value="Genomic_DNA"/>
</dbReference>
<feature type="domain" description="ABC transporter" evidence="8">
    <location>
        <begin position="7"/>
        <end position="267"/>
    </location>
</feature>